<dbReference type="RefSeq" id="WP_200802220.1">
    <property type="nucleotide sequence ID" value="NZ_FRCA01000025.1"/>
</dbReference>
<feature type="compositionally biased region" description="Pro residues" evidence="1">
    <location>
        <begin position="1"/>
        <end position="18"/>
    </location>
</feature>
<dbReference type="Proteomes" id="UP000184123">
    <property type="component" value="Unassembled WGS sequence"/>
</dbReference>
<dbReference type="AlphaFoldDB" id="A0A1M7N1J6"/>
<dbReference type="EMBL" id="FRCA01000025">
    <property type="protein sequence ID" value="SHM97293.1"/>
    <property type="molecule type" value="Genomic_DNA"/>
</dbReference>
<feature type="non-terminal residue" evidence="2">
    <location>
        <position position="1"/>
    </location>
</feature>
<feature type="region of interest" description="Disordered" evidence="1">
    <location>
        <begin position="317"/>
        <end position="336"/>
    </location>
</feature>
<name>A0A1M7N1J6_9GAMM</name>
<feature type="region of interest" description="Disordered" evidence="1">
    <location>
        <begin position="1"/>
        <end position="72"/>
    </location>
</feature>
<feature type="compositionally biased region" description="Acidic residues" evidence="1">
    <location>
        <begin position="19"/>
        <end position="41"/>
    </location>
</feature>
<organism evidence="2 3">
    <name type="scientific">Halomonas cupida</name>
    <dbReference type="NCBI Taxonomy" id="44933"/>
    <lineage>
        <taxon>Bacteria</taxon>
        <taxon>Pseudomonadati</taxon>
        <taxon>Pseudomonadota</taxon>
        <taxon>Gammaproteobacteria</taxon>
        <taxon>Oceanospirillales</taxon>
        <taxon>Halomonadaceae</taxon>
        <taxon>Halomonas</taxon>
    </lineage>
</organism>
<dbReference type="Gene3D" id="2.60.40.2810">
    <property type="match status" value="1"/>
</dbReference>
<sequence length="420" mass="43239">IPPGEPGDPSTPTPPSEPGDPETPEYPGDPEDPSDDIDLEAGDSLRVVDEAGLSDGSDAEATTETTSGTFAIDTKGDSLQSLVINGTDVTTAGSDGITVNGEYGTLTVSESGGEYQWSYTLDDSTTDHESEGPAIDNVRDIFNLEVTDSDGDTDQARLGIDVKDDVPTAVDDSAETAEDSAVTYNVLSNNDDTSDTQGADGATLTAASLRDDTQGTVSIAADGNVTFTPAPGVEGDVVIDYTITDADGDTSSATLTVNVAEDSTPEIVIPPGEPEDPSTPPEVPEDPENPEYPGDPEDPSDDIDLDAGDSLRVVDEAGLSDGSNADADTETTSGTFAIDTKGDSLQSVVINGTDVTAAGSDGITVNGEYGTLTVTETDGTYSWSYTLDASTTDHSTVDSTAIDNVRDIFNLEVTDSDGDT</sequence>
<dbReference type="Pfam" id="PF17963">
    <property type="entry name" value="Big_9"/>
    <property type="match status" value="1"/>
</dbReference>
<accession>A0A1M7N1J6</accession>
<feature type="non-terminal residue" evidence="2">
    <location>
        <position position="420"/>
    </location>
</feature>
<feature type="compositionally biased region" description="Polar residues" evidence="1">
    <location>
        <begin position="60"/>
        <end position="69"/>
    </location>
</feature>
<reference evidence="2 3" key="1">
    <citation type="submission" date="2016-11" db="EMBL/GenBank/DDBJ databases">
        <authorList>
            <person name="Jaros S."/>
            <person name="Januszkiewicz K."/>
            <person name="Wedrychowicz H."/>
        </authorList>
    </citation>
    <scope>NUCLEOTIDE SEQUENCE [LARGE SCALE GENOMIC DNA]</scope>
    <source>
        <strain evidence="2 3">DSM 4740</strain>
    </source>
</reference>
<evidence type="ECO:0000313" key="3">
    <source>
        <dbReference type="Proteomes" id="UP000184123"/>
    </source>
</evidence>
<evidence type="ECO:0000256" key="1">
    <source>
        <dbReference type="SAM" id="MobiDB-lite"/>
    </source>
</evidence>
<evidence type="ECO:0000313" key="2">
    <source>
        <dbReference type="EMBL" id="SHM97293.1"/>
    </source>
</evidence>
<gene>
    <name evidence="2" type="ORF">SAMN05660971_04428</name>
</gene>
<evidence type="ECO:0008006" key="4">
    <source>
        <dbReference type="Google" id="ProtNLM"/>
    </source>
</evidence>
<feature type="compositionally biased region" description="Acidic residues" evidence="1">
    <location>
        <begin position="283"/>
        <end position="306"/>
    </location>
</feature>
<feature type="region of interest" description="Disordered" evidence="1">
    <location>
        <begin position="260"/>
        <end position="306"/>
    </location>
</feature>
<dbReference type="STRING" id="44933.SAMN05660971_04428"/>
<proteinExistence type="predicted"/>
<protein>
    <recommendedName>
        <fullName evidence="4">Tandem-95 repeat protein</fullName>
    </recommendedName>
</protein>